<dbReference type="AlphaFoldDB" id="A0A852T7W9"/>
<protein>
    <submittedName>
        <fullName evidence="1">Uncharacterized protein</fullName>
    </submittedName>
</protein>
<gene>
    <name evidence="1" type="ORF">F4694_000670</name>
</gene>
<proteinExistence type="predicted"/>
<organism evidence="1 2">
    <name type="scientific">Neobacillus niacini</name>
    <dbReference type="NCBI Taxonomy" id="86668"/>
    <lineage>
        <taxon>Bacteria</taxon>
        <taxon>Bacillati</taxon>
        <taxon>Bacillota</taxon>
        <taxon>Bacilli</taxon>
        <taxon>Bacillales</taxon>
        <taxon>Bacillaceae</taxon>
        <taxon>Neobacillus</taxon>
    </lineage>
</organism>
<sequence length="108" mass="12748">MKSKIHRCNCRKVWSIQNRKFKITVQSILLTGEWFAELKPERKCEPKGFVTTKKSQEIVYNPTSKYLENFTIVDKLIYDKKNVNFNIKNGKCLYFAEDGTCYILNKEA</sequence>
<evidence type="ECO:0000313" key="1">
    <source>
        <dbReference type="EMBL" id="NYE03926.1"/>
    </source>
</evidence>
<reference evidence="2" key="2">
    <citation type="submission" date="2020-08" db="EMBL/GenBank/DDBJ databases">
        <title>The Agave Microbiome: Exploring the role of microbial communities in plant adaptations to desert environments.</title>
        <authorList>
            <person name="Partida-Martinez L.P."/>
        </authorList>
    </citation>
    <scope>NUCLEOTIDE SEQUENCE [LARGE SCALE GENOMIC DNA]</scope>
    <source>
        <strain evidence="2">AT2.8</strain>
    </source>
</reference>
<dbReference type="Proteomes" id="UP000548423">
    <property type="component" value="Unassembled WGS sequence"/>
</dbReference>
<accession>A0A852T7W9</accession>
<evidence type="ECO:0000313" key="2">
    <source>
        <dbReference type="Proteomes" id="UP000548423"/>
    </source>
</evidence>
<comment type="caution">
    <text evidence="1">The sequence shown here is derived from an EMBL/GenBank/DDBJ whole genome shotgun (WGS) entry which is preliminary data.</text>
</comment>
<reference evidence="2" key="1">
    <citation type="submission" date="2020-07" db="EMBL/GenBank/DDBJ databases">
        <authorList>
            <person name="Partida-Martinez L."/>
            <person name="Huntemann M."/>
            <person name="Clum A."/>
            <person name="Wang J."/>
            <person name="Palaniappan K."/>
            <person name="Ritter S."/>
            <person name="Chen I.-M."/>
            <person name="Stamatis D."/>
            <person name="Reddy T."/>
            <person name="O'Malley R."/>
            <person name="Daum C."/>
            <person name="Shapiro N."/>
            <person name="Ivanova N."/>
            <person name="Kyrpides N."/>
            <person name="Woyke T."/>
        </authorList>
    </citation>
    <scope>NUCLEOTIDE SEQUENCE [LARGE SCALE GENOMIC DNA]</scope>
    <source>
        <strain evidence="2">AT2.8</strain>
    </source>
</reference>
<name>A0A852T7W9_9BACI</name>
<dbReference type="EMBL" id="JACCBX010000002">
    <property type="protein sequence ID" value="NYE03926.1"/>
    <property type="molecule type" value="Genomic_DNA"/>
</dbReference>